<dbReference type="CDD" id="cd03784">
    <property type="entry name" value="GT1_Gtf-like"/>
    <property type="match status" value="1"/>
</dbReference>
<keyword evidence="5" id="KW-1185">Reference proteome</keyword>
<dbReference type="InterPro" id="IPR002213">
    <property type="entry name" value="UDP_glucos_trans"/>
</dbReference>
<dbReference type="InterPro" id="IPR010610">
    <property type="entry name" value="EryCIII-like_C"/>
</dbReference>
<dbReference type="PANTHER" id="PTHR48050:SF13">
    <property type="entry name" value="STEROL 3-BETA-GLUCOSYLTRANSFERASE UGT80A2"/>
    <property type="match status" value="1"/>
</dbReference>
<name>A0ABS4VZ20_9PSEU</name>
<dbReference type="InterPro" id="IPR006326">
    <property type="entry name" value="UDPGT_MGT-like"/>
</dbReference>
<evidence type="ECO:0000256" key="1">
    <source>
        <dbReference type="ARBA" id="ARBA00009995"/>
    </source>
</evidence>
<organism evidence="4 5">
    <name type="scientific">Pseudonocardia parietis</name>
    <dbReference type="NCBI Taxonomy" id="570936"/>
    <lineage>
        <taxon>Bacteria</taxon>
        <taxon>Bacillati</taxon>
        <taxon>Actinomycetota</taxon>
        <taxon>Actinomycetes</taxon>
        <taxon>Pseudonocardiales</taxon>
        <taxon>Pseudonocardiaceae</taxon>
        <taxon>Pseudonocardia</taxon>
    </lineage>
</organism>
<evidence type="ECO:0000313" key="4">
    <source>
        <dbReference type="EMBL" id="MBP2369150.1"/>
    </source>
</evidence>
<proteinExistence type="inferred from homology"/>
<dbReference type="SUPFAM" id="SSF53756">
    <property type="entry name" value="UDP-Glycosyltransferase/glycogen phosphorylase"/>
    <property type="match status" value="1"/>
</dbReference>
<evidence type="ECO:0000259" key="3">
    <source>
        <dbReference type="Pfam" id="PF06722"/>
    </source>
</evidence>
<evidence type="ECO:0000313" key="5">
    <source>
        <dbReference type="Proteomes" id="UP001519295"/>
    </source>
</evidence>
<dbReference type="InterPro" id="IPR050426">
    <property type="entry name" value="Glycosyltransferase_28"/>
</dbReference>
<dbReference type="PANTHER" id="PTHR48050">
    <property type="entry name" value="STEROL 3-BETA-GLUCOSYLTRANSFERASE"/>
    <property type="match status" value="1"/>
</dbReference>
<dbReference type="PROSITE" id="PS00375">
    <property type="entry name" value="UDPGT"/>
    <property type="match status" value="1"/>
</dbReference>
<evidence type="ECO:0000256" key="2">
    <source>
        <dbReference type="ARBA" id="ARBA00022679"/>
    </source>
</evidence>
<dbReference type="RefSeq" id="WP_210030997.1">
    <property type="nucleotide sequence ID" value="NZ_JAGINU010000001.1"/>
</dbReference>
<dbReference type="Gene3D" id="3.40.50.2000">
    <property type="entry name" value="Glycogen Phosphorylase B"/>
    <property type="match status" value="2"/>
</dbReference>
<feature type="domain" description="Erythromycin biosynthesis protein CIII-like C-terminal" evidence="3">
    <location>
        <begin position="264"/>
        <end position="363"/>
    </location>
</feature>
<keyword evidence="2" id="KW-0808">Transferase</keyword>
<comment type="similarity">
    <text evidence="1">Belongs to the UDP-glycosyltransferase family.</text>
</comment>
<dbReference type="EMBL" id="JAGINU010000001">
    <property type="protein sequence ID" value="MBP2369150.1"/>
    <property type="molecule type" value="Genomic_DNA"/>
</dbReference>
<dbReference type="InterPro" id="IPR035595">
    <property type="entry name" value="UDP_glycos_trans_CS"/>
</dbReference>
<sequence length="398" mass="42881">MSHVLMSTSAAHGHVYPNLPVMAELVARGHRVTYPVPDRFADAVAATGATVLPITTDLPDPARGEQWPEGGIEVMRLFSDEARSAYTQITSALGPDLPDVVCYDGSGWAGHALSRAHALSRVELAPHMVAWDTFEEDFAEAYACLDEPEGLAWQSDMDAWLAEVGVAMTNKEFLGAPDRSIVLIPEVMQPHRDRVDPDRYTFVGPVLGDRTEQGSWPAPNRPLLLVSLGSAFNDRPAFWRDCISAMHGTGWTTVLAVGPHLDLAALGPVPDDVVVRRWVPQLAILEHASAFVTHAGMGGCSEGLWHGVPMIAVPQASDQFVNGPRLAEIGVGEHLPAEDLTPQRLREAVDRVTSSPEIARRCQEHRAIARTAGGACAAADLIESLTNQSETAPPGDRT</sequence>
<comment type="caution">
    <text evidence="4">The sequence shown here is derived from an EMBL/GenBank/DDBJ whole genome shotgun (WGS) entry which is preliminary data.</text>
</comment>
<reference evidence="4 5" key="1">
    <citation type="submission" date="2021-03" db="EMBL/GenBank/DDBJ databases">
        <title>Sequencing the genomes of 1000 actinobacteria strains.</title>
        <authorList>
            <person name="Klenk H.-P."/>
        </authorList>
    </citation>
    <scope>NUCLEOTIDE SEQUENCE [LARGE SCALE GENOMIC DNA]</scope>
    <source>
        <strain evidence="4 5">DSM 45256</strain>
    </source>
</reference>
<accession>A0ABS4VZ20</accession>
<dbReference type="Pfam" id="PF06722">
    <property type="entry name" value="EryCIII-like_C"/>
    <property type="match status" value="1"/>
</dbReference>
<dbReference type="Proteomes" id="UP001519295">
    <property type="component" value="Unassembled WGS sequence"/>
</dbReference>
<dbReference type="NCBIfam" id="TIGR01426">
    <property type="entry name" value="MGT"/>
    <property type="match status" value="1"/>
</dbReference>
<protein>
    <submittedName>
        <fullName evidence="4">MGT family glycosyltransferase</fullName>
    </submittedName>
</protein>
<gene>
    <name evidence="4" type="ORF">JOF36_004846</name>
</gene>